<dbReference type="Proteomes" id="UP001301958">
    <property type="component" value="Unassembled WGS sequence"/>
</dbReference>
<dbReference type="AlphaFoldDB" id="A0AAN7H3Q2"/>
<reference evidence="1" key="2">
    <citation type="submission" date="2023-05" db="EMBL/GenBank/DDBJ databases">
        <authorList>
            <consortium name="Lawrence Berkeley National Laboratory"/>
            <person name="Steindorff A."/>
            <person name="Hensen N."/>
            <person name="Bonometti L."/>
            <person name="Westerberg I."/>
            <person name="Brannstrom I.O."/>
            <person name="Guillou S."/>
            <person name="Cros-Aarteil S."/>
            <person name="Calhoun S."/>
            <person name="Haridas S."/>
            <person name="Kuo A."/>
            <person name="Mondo S."/>
            <person name="Pangilinan J."/>
            <person name="Riley R."/>
            <person name="Labutti K."/>
            <person name="Andreopoulos B."/>
            <person name="Lipzen A."/>
            <person name="Chen C."/>
            <person name="Yanf M."/>
            <person name="Daum C."/>
            <person name="Ng V."/>
            <person name="Clum A."/>
            <person name="Ohm R."/>
            <person name="Martin F."/>
            <person name="Silar P."/>
            <person name="Natvig D."/>
            <person name="Lalanne C."/>
            <person name="Gautier V."/>
            <person name="Ament-Velasquez S.L."/>
            <person name="Kruys A."/>
            <person name="Hutchinson M.I."/>
            <person name="Powell A.J."/>
            <person name="Barry K."/>
            <person name="Miller A.N."/>
            <person name="Grigoriev I.V."/>
            <person name="Debuchy R."/>
            <person name="Gladieux P."/>
            <person name="Thoren M.H."/>
            <person name="Johannesson H."/>
        </authorList>
    </citation>
    <scope>NUCLEOTIDE SEQUENCE</scope>
    <source>
        <strain evidence="1">CBS 990.96</strain>
    </source>
</reference>
<comment type="caution">
    <text evidence="1">The sequence shown here is derived from an EMBL/GenBank/DDBJ whole genome shotgun (WGS) entry which is preliminary data.</text>
</comment>
<reference evidence="1" key="1">
    <citation type="journal article" date="2023" name="Mol. Phylogenet. Evol.">
        <title>Genome-scale phylogeny and comparative genomics of the fungal order Sordariales.</title>
        <authorList>
            <person name="Hensen N."/>
            <person name="Bonometti L."/>
            <person name="Westerberg I."/>
            <person name="Brannstrom I.O."/>
            <person name="Guillou S."/>
            <person name="Cros-Aarteil S."/>
            <person name="Calhoun S."/>
            <person name="Haridas S."/>
            <person name="Kuo A."/>
            <person name="Mondo S."/>
            <person name="Pangilinan J."/>
            <person name="Riley R."/>
            <person name="LaButti K."/>
            <person name="Andreopoulos B."/>
            <person name="Lipzen A."/>
            <person name="Chen C."/>
            <person name="Yan M."/>
            <person name="Daum C."/>
            <person name="Ng V."/>
            <person name="Clum A."/>
            <person name="Steindorff A."/>
            <person name="Ohm R.A."/>
            <person name="Martin F."/>
            <person name="Silar P."/>
            <person name="Natvig D.O."/>
            <person name="Lalanne C."/>
            <person name="Gautier V."/>
            <person name="Ament-Velasquez S.L."/>
            <person name="Kruys A."/>
            <person name="Hutchinson M.I."/>
            <person name="Powell A.J."/>
            <person name="Barry K."/>
            <person name="Miller A.N."/>
            <person name="Grigoriev I.V."/>
            <person name="Debuchy R."/>
            <person name="Gladieux P."/>
            <person name="Hiltunen Thoren M."/>
            <person name="Johannesson H."/>
        </authorList>
    </citation>
    <scope>NUCLEOTIDE SEQUENCE</scope>
    <source>
        <strain evidence="1">CBS 990.96</strain>
    </source>
</reference>
<keyword evidence="2" id="KW-1185">Reference proteome</keyword>
<name>A0AAN7H3Q2_9PEZI</name>
<sequence>MMFFLSTNSTANMAFRGRLLRGHVSTVFSRQFGDSSIDALRRSMFYKTMADKYCAEKLYRPESEILHELRTPPKTHHLIVLQRYEDHVEELTIAIPLDKGVTFHDGVDDKGVGPMIFTPKGDRHIFIDICQSLQPCLMLWQYVKSQDYLPSMDEMRYPMLVIDDISLRVKPTLNGEWTLDIIKALDQDDTEKSTLRTPLFKSYALFYCDRWVDPIITFPVLGFKVKMRWSFFEKGRRNVLIDYSETE</sequence>
<accession>A0AAN7H3Q2</accession>
<dbReference type="EMBL" id="MU865301">
    <property type="protein sequence ID" value="KAK4230132.1"/>
    <property type="molecule type" value="Genomic_DNA"/>
</dbReference>
<organism evidence="1 2">
    <name type="scientific">Podospora fimiseda</name>
    <dbReference type="NCBI Taxonomy" id="252190"/>
    <lineage>
        <taxon>Eukaryota</taxon>
        <taxon>Fungi</taxon>
        <taxon>Dikarya</taxon>
        <taxon>Ascomycota</taxon>
        <taxon>Pezizomycotina</taxon>
        <taxon>Sordariomycetes</taxon>
        <taxon>Sordariomycetidae</taxon>
        <taxon>Sordariales</taxon>
        <taxon>Podosporaceae</taxon>
        <taxon>Podospora</taxon>
    </lineage>
</organism>
<evidence type="ECO:0000313" key="2">
    <source>
        <dbReference type="Proteomes" id="UP001301958"/>
    </source>
</evidence>
<gene>
    <name evidence="1" type="ORF">QBC38DRAFT_517461</name>
</gene>
<evidence type="ECO:0000313" key="1">
    <source>
        <dbReference type="EMBL" id="KAK4230132.1"/>
    </source>
</evidence>
<protein>
    <submittedName>
        <fullName evidence="1">Uncharacterized protein</fullName>
    </submittedName>
</protein>
<proteinExistence type="predicted"/>